<feature type="compositionally biased region" description="Low complexity" evidence="6">
    <location>
        <begin position="87"/>
        <end position="107"/>
    </location>
</feature>
<organism evidence="9 10">
    <name type="scientific">Dissophora globulifera</name>
    <dbReference type="NCBI Taxonomy" id="979702"/>
    <lineage>
        <taxon>Eukaryota</taxon>
        <taxon>Fungi</taxon>
        <taxon>Fungi incertae sedis</taxon>
        <taxon>Mucoromycota</taxon>
        <taxon>Mortierellomycotina</taxon>
        <taxon>Mortierellomycetes</taxon>
        <taxon>Mortierellales</taxon>
        <taxon>Mortierellaceae</taxon>
        <taxon>Dissophora</taxon>
    </lineage>
</organism>
<evidence type="ECO:0000259" key="8">
    <source>
        <dbReference type="Pfam" id="PF01490"/>
    </source>
</evidence>
<dbReference type="GO" id="GO:0005774">
    <property type="term" value="C:vacuolar membrane"/>
    <property type="evidence" value="ECO:0007669"/>
    <property type="project" value="TreeGrafter"/>
</dbReference>
<feature type="transmembrane region" description="Helical" evidence="7">
    <location>
        <begin position="575"/>
        <end position="595"/>
    </location>
</feature>
<keyword evidence="10" id="KW-1185">Reference proteome</keyword>
<dbReference type="EMBL" id="JAAAIP010001522">
    <property type="protein sequence ID" value="KAG0305944.1"/>
    <property type="molecule type" value="Genomic_DNA"/>
</dbReference>
<dbReference type="Gene3D" id="1.20.1740.10">
    <property type="entry name" value="Amino acid/polyamine transporter I"/>
    <property type="match status" value="1"/>
</dbReference>
<reference evidence="9" key="1">
    <citation type="journal article" date="2020" name="Fungal Divers.">
        <title>Resolving the Mortierellaceae phylogeny through synthesis of multi-gene phylogenetics and phylogenomics.</title>
        <authorList>
            <person name="Vandepol N."/>
            <person name="Liber J."/>
            <person name="Desiro A."/>
            <person name="Na H."/>
            <person name="Kennedy M."/>
            <person name="Barry K."/>
            <person name="Grigoriev I.V."/>
            <person name="Miller A.N."/>
            <person name="O'Donnell K."/>
            <person name="Stajich J.E."/>
            <person name="Bonito G."/>
        </authorList>
    </citation>
    <scope>NUCLEOTIDE SEQUENCE</scope>
    <source>
        <strain evidence="9">REB-010B</strain>
    </source>
</reference>
<evidence type="ECO:0000313" key="9">
    <source>
        <dbReference type="EMBL" id="KAG0305944.1"/>
    </source>
</evidence>
<accession>A0A9P6QZU3</accession>
<evidence type="ECO:0000256" key="2">
    <source>
        <dbReference type="ARBA" id="ARBA00008066"/>
    </source>
</evidence>
<dbReference type="AlphaFoldDB" id="A0A9P6QZU3"/>
<gene>
    <name evidence="9" type="primary">AVT3_3</name>
    <name evidence="9" type="ORF">BGZ99_001939</name>
</gene>
<feature type="domain" description="Amino acid transporter transmembrane" evidence="8">
    <location>
        <begin position="312"/>
        <end position="692"/>
    </location>
</feature>
<feature type="transmembrane region" description="Helical" evidence="7">
    <location>
        <begin position="343"/>
        <end position="364"/>
    </location>
</feature>
<evidence type="ECO:0000256" key="7">
    <source>
        <dbReference type="SAM" id="Phobius"/>
    </source>
</evidence>
<evidence type="ECO:0000313" key="10">
    <source>
        <dbReference type="Proteomes" id="UP000738325"/>
    </source>
</evidence>
<feature type="region of interest" description="Disordered" evidence="6">
    <location>
        <begin position="277"/>
        <end position="299"/>
    </location>
</feature>
<evidence type="ECO:0000256" key="6">
    <source>
        <dbReference type="SAM" id="MobiDB-lite"/>
    </source>
</evidence>
<feature type="transmembrane region" description="Helical" evidence="7">
    <location>
        <begin position="452"/>
        <end position="474"/>
    </location>
</feature>
<feature type="transmembrane region" description="Helical" evidence="7">
    <location>
        <begin position="671"/>
        <end position="693"/>
    </location>
</feature>
<name>A0A9P6QZU3_9FUNG</name>
<evidence type="ECO:0000256" key="4">
    <source>
        <dbReference type="ARBA" id="ARBA00022989"/>
    </source>
</evidence>
<dbReference type="OrthoDB" id="1684102at2759"/>
<sequence>MSTPPRSLPGEHRPSQELLSSSPQREATTRLLSSSPSIPPFFGQPASRGSSVNGDGQTPPSSWRSPSTLQNFRSNNQNHNDALATTSFNRSGLDSSGSSTHGSYTGGPSYMDSMNSIVDISADEASKVVKKHLVLNSPSRDSLDSDRNASGGVGSHASHGQDGAGTEVVDYTTAFKLPGGAITRDVYKWQADQENEQNRRARSRSFHLPRPMEPSVTALRQPGGMRRYHMIMKAESRGRQANVFTKSFIDFLAMYGHFAGEDLDDEEGGDFERLVYDEEEGQREGSPSGSGSSRSETTPLIPKLQQVPQGDATPAKAVFLLLKSFVGTGIMFLPKAFNNGGILFSSVLLVVIASISLFSFLLLVESRHVVPASFGDIGGHLYGPYMRLAVLWAIAISQIGFVCAYMSFVATNLEALAKNVLNSTDMYPAYVFVLVQLVVFIPLSWIRNIARLSFTAVVADAFICFGLIYMYYFDIFTLSTSGLSDVVLFNPRDFSLFIGTAVFTFEGIGLVIPITESMKEPEKFPKVLTGVMIGITVLFTSLGALSYAAFGSKTETVVLLNLPQKSHWVQSVQGLYSIAIMLSIPLQLFPAIRIMENGIFTRSGKFNMLVKWQKNLFRTLSLFGCAAIAIWAGENLDKFVSIVGSVACIPLAYIFPAMFHYKTHPNKNTRILDMLLFGFGCITMLYTTANTIYEWIAG</sequence>
<feature type="region of interest" description="Disordered" evidence="6">
    <location>
        <begin position="1"/>
        <end position="107"/>
    </location>
</feature>
<proteinExistence type="inferred from homology"/>
<comment type="similarity">
    <text evidence="2">Belongs to the amino acid/polyamine transporter 2 family.</text>
</comment>
<feature type="transmembrane region" description="Helical" evidence="7">
    <location>
        <begin position="616"/>
        <end position="633"/>
    </location>
</feature>
<feature type="compositionally biased region" description="Low complexity" evidence="6">
    <location>
        <begin position="284"/>
        <end position="296"/>
    </location>
</feature>
<feature type="transmembrane region" description="Helical" evidence="7">
    <location>
        <begin position="427"/>
        <end position="445"/>
    </location>
</feature>
<dbReference type="Pfam" id="PF01490">
    <property type="entry name" value="Aa_trans"/>
    <property type="match status" value="1"/>
</dbReference>
<evidence type="ECO:0000256" key="5">
    <source>
        <dbReference type="ARBA" id="ARBA00023136"/>
    </source>
</evidence>
<dbReference type="GO" id="GO:0015179">
    <property type="term" value="F:L-amino acid transmembrane transporter activity"/>
    <property type="evidence" value="ECO:0007669"/>
    <property type="project" value="TreeGrafter"/>
</dbReference>
<dbReference type="PANTHER" id="PTHR22950">
    <property type="entry name" value="AMINO ACID TRANSPORTER"/>
    <property type="match status" value="1"/>
</dbReference>
<keyword evidence="5 7" id="KW-0472">Membrane</keyword>
<feature type="transmembrane region" description="Helical" evidence="7">
    <location>
        <begin position="639"/>
        <end position="659"/>
    </location>
</feature>
<keyword evidence="4 7" id="KW-1133">Transmembrane helix</keyword>
<feature type="transmembrane region" description="Helical" evidence="7">
    <location>
        <begin position="494"/>
        <end position="515"/>
    </location>
</feature>
<dbReference type="PANTHER" id="PTHR22950:SF666">
    <property type="entry name" value="VACUOLAR AMINO ACID TRANSPORTER 4"/>
    <property type="match status" value="1"/>
</dbReference>
<dbReference type="InterPro" id="IPR013057">
    <property type="entry name" value="AA_transpt_TM"/>
</dbReference>
<feature type="compositionally biased region" description="Polar residues" evidence="6">
    <location>
        <begin position="17"/>
        <end position="32"/>
    </location>
</feature>
<feature type="region of interest" description="Disordered" evidence="6">
    <location>
        <begin position="138"/>
        <end position="164"/>
    </location>
</feature>
<comment type="subcellular location">
    <subcellularLocation>
        <location evidence="1">Membrane</location>
        <topology evidence="1">Multi-pass membrane protein</topology>
    </subcellularLocation>
</comment>
<evidence type="ECO:0000256" key="3">
    <source>
        <dbReference type="ARBA" id="ARBA00022692"/>
    </source>
</evidence>
<feature type="compositionally biased region" description="Polar residues" evidence="6">
    <location>
        <begin position="47"/>
        <end position="86"/>
    </location>
</feature>
<comment type="caution">
    <text evidence="9">The sequence shown here is derived from an EMBL/GenBank/DDBJ whole genome shotgun (WGS) entry which is preliminary data.</text>
</comment>
<dbReference type="Proteomes" id="UP000738325">
    <property type="component" value="Unassembled WGS sequence"/>
</dbReference>
<feature type="transmembrane region" description="Helical" evidence="7">
    <location>
        <begin position="527"/>
        <end position="550"/>
    </location>
</feature>
<evidence type="ECO:0000256" key="1">
    <source>
        <dbReference type="ARBA" id="ARBA00004141"/>
    </source>
</evidence>
<feature type="transmembrane region" description="Helical" evidence="7">
    <location>
        <begin position="385"/>
        <end position="407"/>
    </location>
</feature>
<keyword evidence="3 7" id="KW-0812">Transmembrane</keyword>
<protein>
    <submittedName>
        <fullName evidence="9">Neutral amino acid transporter</fullName>
    </submittedName>
</protein>